<sequence>MFKHRISGGRGGTAHSGIALRRKHAILYLSLQRPLRQIQEADGDGLRSSKMSVLRHSPIKSFLTGI</sequence>
<organism evidence="1">
    <name type="scientific">Anguilla anguilla</name>
    <name type="common">European freshwater eel</name>
    <name type="synonym">Muraena anguilla</name>
    <dbReference type="NCBI Taxonomy" id="7936"/>
    <lineage>
        <taxon>Eukaryota</taxon>
        <taxon>Metazoa</taxon>
        <taxon>Chordata</taxon>
        <taxon>Craniata</taxon>
        <taxon>Vertebrata</taxon>
        <taxon>Euteleostomi</taxon>
        <taxon>Actinopterygii</taxon>
        <taxon>Neopterygii</taxon>
        <taxon>Teleostei</taxon>
        <taxon>Anguilliformes</taxon>
        <taxon>Anguillidae</taxon>
        <taxon>Anguilla</taxon>
    </lineage>
</organism>
<proteinExistence type="predicted"/>
<dbReference type="EMBL" id="GBXM01035889">
    <property type="protein sequence ID" value="JAH72688.1"/>
    <property type="molecule type" value="Transcribed_RNA"/>
</dbReference>
<evidence type="ECO:0000313" key="1">
    <source>
        <dbReference type="EMBL" id="JAH72688.1"/>
    </source>
</evidence>
<reference evidence="1" key="2">
    <citation type="journal article" date="2015" name="Fish Shellfish Immunol.">
        <title>Early steps in the European eel (Anguilla anguilla)-Vibrio vulnificus interaction in the gills: Role of the RtxA13 toxin.</title>
        <authorList>
            <person name="Callol A."/>
            <person name="Pajuelo D."/>
            <person name="Ebbesson L."/>
            <person name="Teles M."/>
            <person name="MacKenzie S."/>
            <person name="Amaro C."/>
        </authorList>
    </citation>
    <scope>NUCLEOTIDE SEQUENCE</scope>
</reference>
<protein>
    <submittedName>
        <fullName evidence="1">Uncharacterized protein</fullName>
    </submittedName>
</protein>
<accession>A0A0E9V604</accession>
<name>A0A0E9V604_ANGAN</name>
<reference evidence="1" key="1">
    <citation type="submission" date="2014-11" db="EMBL/GenBank/DDBJ databases">
        <authorList>
            <person name="Amaro Gonzalez C."/>
        </authorList>
    </citation>
    <scope>NUCLEOTIDE SEQUENCE</scope>
</reference>
<dbReference type="AlphaFoldDB" id="A0A0E9V604"/>